<name>A0A0F9CFL2_9ZZZZ</name>
<protein>
    <submittedName>
        <fullName evidence="1">Uncharacterized protein</fullName>
    </submittedName>
</protein>
<dbReference type="EMBL" id="LAZR01044513">
    <property type="protein sequence ID" value="KKL04461.1"/>
    <property type="molecule type" value="Genomic_DNA"/>
</dbReference>
<reference evidence="1" key="1">
    <citation type="journal article" date="2015" name="Nature">
        <title>Complex archaea that bridge the gap between prokaryotes and eukaryotes.</title>
        <authorList>
            <person name="Spang A."/>
            <person name="Saw J.H."/>
            <person name="Jorgensen S.L."/>
            <person name="Zaremba-Niedzwiedzka K."/>
            <person name="Martijn J."/>
            <person name="Lind A.E."/>
            <person name="van Eijk R."/>
            <person name="Schleper C."/>
            <person name="Guy L."/>
            <person name="Ettema T.J."/>
        </authorList>
    </citation>
    <scope>NUCLEOTIDE SEQUENCE</scope>
</reference>
<proteinExistence type="predicted"/>
<sequence>MDLTKMTVEQLKALAYDEMVMLEQSKNNIKLINAEIANKQRVAQAEPAKKKAEK</sequence>
<accession>A0A0F9CFL2</accession>
<evidence type="ECO:0000313" key="1">
    <source>
        <dbReference type="EMBL" id="KKL04461.1"/>
    </source>
</evidence>
<comment type="caution">
    <text evidence="1">The sequence shown here is derived from an EMBL/GenBank/DDBJ whole genome shotgun (WGS) entry which is preliminary data.</text>
</comment>
<organism evidence="1">
    <name type="scientific">marine sediment metagenome</name>
    <dbReference type="NCBI Taxonomy" id="412755"/>
    <lineage>
        <taxon>unclassified sequences</taxon>
        <taxon>metagenomes</taxon>
        <taxon>ecological metagenomes</taxon>
    </lineage>
</organism>
<gene>
    <name evidence="1" type="ORF">LCGC14_2615830</name>
</gene>
<dbReference type="AlphaFoldDB" id="A0A0F9CFL2"/>